<comment type="caution">
    <text evidence="3">The sequence shown here is derived from an EMBL/GenBank/DDBJ whole genome shotgun (WGS) entry which is preliminary data.</text>
</comment>
<dbReference type="SUPFAM" id="SSF89447">
    <property type="entry name" value="AbrB/MazE/MraZ-like"/>
    <property type="match status" value="1"/>
</dbReference>
<keyword evidence="1" id="KW-0238">DNA-binding</keyword>
<dbReference type="RefSeq" id="WP_126247978.1">
    <property type="nucleotide sequence ID" value="NZ_PEMW01000137.1"/>
</dbReference>
<dbReference type="Pfam" id="PF04014">
    <property type="entry name" value="MazE_antitoxin"/>
    <property type="match status" value="1"/>
</dbReference>
<dbReference type="NCBIfam" id="TIGR01439">
    <property type="entry name" value="lp_hng_hel_AbrB"/>
    <property type="match status" value="1"/>
</dbReference>
<dbReference type="AlphaFoldDB" id="A0A430VSY8"/>
<gene>
    <name evidence="3" type="ORF">CSW14_05280</name>
</gene>
<feature type="domain" description="SpoVT-AbrB" evidence="2">
    <location>
        <begin position="9"/>
        <end position="55"/>
    </location>
</feature>
<reference evidence="3 4" key="1">
    <citation type="journal article" date="2019" name="Extremophiles">
        <title>Biogeography of thermophiles and predominance of Thermus scotoductus in domestic water heaters.</title>
        <authorList>
            <person name="Wilpiszeski R.L."/>
            <person name="Zhang Z."/>
            <person name="House C.H."/>
        </authorList>
    </citation>
    <scope>NUCLEOTIDE SEQUENCE [LARGE SCALE GENOMIC DNA]</scope>
    <source>
        <strain evidence="3 4">1_S1</strain>
    </source>
</reference>
<dbReference type="Gene3D" id="2.10.260.10">
    <property type="match status" value="1"/>
</dbReference>
<evidence type="ECO:0000259" key="2">
    <source>
        <dbReference type="PROSITE" id="PS51740"/>
    </source>
</evidence>
<dbReference type="SMART" id="SM00966">
    <property type="entry name" value="SpoVT_AbrB"/>
    <property type="match status" value="1"/>
</dbReference>
<protein>
    <submittedName>
        <fullName evidence="3">AbrB family transcriptional regulator</fullName>
    </submittedName>
</protein>
<organism evidence="3 4">
    <name type="scientific">Thermus scotoductus</name>
    <dbReference type="NCBI Taxonomy" id="37636"/>
    <lineage>
        <taxon>Bacteria</taxon>
        <taxon>Thermotogati</taxon>
        <taxon>Deinococcota</taxon>
        <taxon>Deinococci</taxon>
        <taxon>Thermales</taxon>
        <taxon>Thermaceae</taxon>
        <taxon>Thermus</taxon>
    </lineage>
</organism>
<dbReference type="PROSITE" id="PS51740">
    <property type="entry name" value="SPOVT_ABRB"/>
    <property type="match status" value="1"/>
</dbReference>
<sequence length="90" mass="10054">MGHLTFQAQYLTHLGAKGRVVLPAEVRKALGLKEGDRLLLRVREDGTLELLSAREVARRALGLFAHVAPGRSLVEELLAERREEARREEG</sequence>
<dbReference type="InterPro" id="IPR037914">
    <property type="entry name" value="SpoVT-AbrB_sf"/>
</dbReference>
<dbReference type="Proteomes" id="UP000287467">
    <property type="component" value="Unassembled WGS sequence"/>
</dbReference>
<proteinExistence type="predicted"/>
<dbReference type="GO" id="GO:0003677">
    <property type="term" value="F:DNA binding"/>
    <property type="evidence" value="ECO:0007669"/>
    <property type="project" value="UniProtKB-UniRule"/>
</dbReference>
<evidence type="ECO:0000313" key="3">
    <source>
        <dbReference type="EMBL" id="RTI57161.1"/>
    </source>
</evidence>
<dbReference type="InterPro" id="IPR007159">
    <property type="entry name" value="SpoVT-AbrB_dom"/>
</dbReference>
<name>A0A430VSY8_THESC</name>
<accession>A0A430VSY8</accession>
<evidence type="ECO:0000313" key="4">
    <source>
        <dbReference type="Proteomes" id="UP000287467"/>
    </source>
</evidence>
<dbReference type="EMBL" id="PEMW01000137">
    <property type="protein sequence ID" value="RTI57161.1"/>
    <property type="molecule type" value="Genomic_DNA"/>
</dbReference>
<evidence type="ECO:0000256" key="1">
    <source>
        <dbReference type="PROSITE-ProRule" id="PRU01076"/>
    </source>
</evidence>